<evidence type="ECO:0000313" key="3">
    <source>
        <dbReference type="Proteomes" id="UP000705867"/>
    </source>
</evidence>
<dbReference type="InterPro" id="IPR042245">
    <property type="entry name" value="Tgt2/MlaC_sf"/>
</dbReference>
<dbReference type="PANTHER" id="PTHR36573">
    <property type="entry name" value="INTERMEMBRANE PHOSPHOLIPID TRANSPORT SYSTEM BINDING PROTEIN MLAC"/>
    <property type="match status" value="1"/>
</dbReference>
<reference evidence="2" key="2">
    <citation type="submission" date="2021-08" db="EMBL/GenBank/DDBJ databases">
        <authorList>
            <person name="Dalcin Martins P."/>
        </authorList>
    </citation>
    <scope>NUCLEOTIDE SEQUENCE</scope>
    <source>
        <strain evidence="2">MAG_39</strain>
    </source>
</reference>
<dbReference type="Proteomes" id="UP000705867">
    <property type="component" value="Unassembled WGS sequence"/>
</dbReference>
<protein>
    <submittedName>
        <fullName evidence="2">ABC transporter substrate-binding protein</fullName>
    </submittedName>
</protein>
<comment type="caution">
    <text evidence="2">The sequence shown here is derived from an EMBL/GenBank/DDBJ whole genome shotgun (WGS) entry which is preliminary data.</text>
</comment>
<feature type="chain" id="PRO_5036924088" evidence="1">
    <location>
        <begin position="27"/>
        <end position="214"/>
    </location>
</feature>
<organism evidence="2 3">
    <name type="scientific">Candidatus Nitrobium versatile</name>
    <dbReference type="NCBI Taxonomy" id="2884831"/>
    <lineage>
        <taxon>Bacteria</taxon>
        <taxon>Pseudomonadati</taxon>
        <taxon>Nitrospirota</taxon>
        <taxon>Nitrospiria</taxon>
        <taxon>Nitrospirales</taxon>
        <taxon>Nitrospiraceae</taxon>
        <taxon>Candidatus Nitrobium</taxon>
    </lineage>
</organism>
<dbReference type="InterPro" id="IPR008869">
    <property type="entry name" value="MlaC/ttg2D"/>
</dbReference>
<dbReference type="AlphaFoldDB" id="A0A953J7E9"/>
<evidence type="ECO:0000256" key="1">
    <source>
        <dbReference type="SAM" id="SignalP"/>
    </source>
</evidence>
<dbReference type="Gene3D" id="3.10.450.710">
    <property type="entry name" value="Tgt2/MlaC"/>
    <property type="match status" value="1"/>
</dbReference>
<dbReference type="Pfam" id="PF05494">
    <property type="entry name" value="MlaC"/>
    <property type="match status" value="1"/>
</dbReference>
<reference evidence="2" key="1">
    <citation type="journal article" date="2021" name="bioRxiv">
        <title>Unraveling nitrogen, sulfur and carbon metabolic pathways and microbial community transcriptional responses to substrate deprivation and toxicity stresses in a bioreactor mimicking anoxic brackish coastal sediment conditions.</title>
        <authorList>
            <person name="Martins P.D."/>
            <person name="Echeveste M.J."/>
            <person name="Arshad A."/>
            <person name="Kurth J."/>
            <person name="Ouboter H."/>
            <person name="Jetten M.S.M."/>
            <person name="Welte C.U."/>
        </authorList>
    </citation>
    <scope>NUCLEOTIDE SEQUENCE</scope>
    <source>
        <strain evidence="2">MAG_39</strain>
    </source>
</reference>
<accession>A0A953J7E9</accession>
<sequence length="214" mass="25412">MLKRRYGYRGFLLFFLVLLSAGSVYAGEPTNQMKQTVDRVLTILKDKEMKRPERTKERRAALRKVVGERFDFEEMARRSLALHWNKRTPEERKEFVSLYSDLLERTYINKIEGYSDEKILYTGESTDGEYASVRTKIVTKKNVEIPIEYRLLRRDGKWEAYDVVIEGVSLVNNYRSQFNSIMRSRGYEELIRRMEKKQVDEGIEKAKERKKETG</sequence>
<evidence type="ECO:0000313" key="2">
    <source>
        <dbReference type="EMBL" id="MBZ0154604.1"/>
    </source>
</evidence>
<keyword evidence="1" id="KW-0732">Signal</keyword>
<proteinExistence type="predicted"/>
<dbReference type="PIRSF" id="PIRSF004649">
    <property type="entry name" value="MlaC"/>
    <property type="match status" value="1"/>
</dbReference>
<dbReference type="EMBL" id="JAIOIV010000003">
    <property type="protein sequence ID" value="MBZ0154604.1"/>
    <property type="molecule type" value="Genomic_DNA"/>
</dbReference>
<name>A0A953J7E9_9BACT</name>
<feature type="signal peptide" evidence="1">
    <location>
        <begin position="1"/>
        <end position="26"/>
    </location>
</feature>
<dbReference type="PANTHER" id="PTHR36573:SF1">
    <property type="entry name" value="INTERMEMBRANE PHOSPHOLIPID TRANSPORT SYSTEM BINDING PROTEIN MLAC"/>
    <property type="match status" value="1"/>
</dbReference>
<gene>
    <name evidence="2" type="ORF">K8I29_00125</name>
</gene>